<keyword evidence="5" id="KW-1015">Disulfide bond</keyword>
<dbReference type="InterPro" id="IPR002350">
    <property type="entry name" value="Kazal_dom"/>
</dbReference>
<keyword evidence="4" id="KW-0732">Signal</keyword>
<protein>
    <recommendedName>
        <fullName evidence="2">Acrosin-binding protein</fullName>
    </recommendedName>
    <alternativeName>
        <fullName evidence="7">Acrosin-binding protein, 60 kDa form</fullName>
    </alternativeName>
    <alternativeName>
        <fullName evidence="8">Proacrosin-binding protein sp32</fullName>
    </alternativeName>
</protein>
<feature type="non-terminal residue" evidence="12">
    <location>
        <position position="1"/>
    </location>
</feature>
<evidence type="ECO:0000256" key="2">
    <source>
        <dbReference type="ARBA" id="ARBA00018940"/>
    </source>
</evidence>
<comment type="function">
    <text evidence="9">Acrosomal protein that maintains proacrosin (pro-ACR) as an enzymatically inactive zymogen in the acrosome. Involved also in the acrosome formation.</text>
</comment>
<evidence type="ECO:0000313" key="13">
    <source>
        <dbReference type="Proteomes" id="UP000562415"/>
    </source>
</evidence>
<dbReference type="PANTHER" id="PTHR21362:SF1">
    <property type="entry name" value="ACROSIN-BINDING PROTEIN"/>
    <property type="match status" value="1"/>
</dbReference>
<evidence type="ECO:0000256" key="3">
    <source>
        <dbReference type="ARBA" id="ARBA00022553"/>
    </source>
</evidence>
<evidence type="ECO:0000256" key="9">
    <source>
        <dbReference type="ARBA" id="ARBA00045517"/>
    </source>
</evidence>
<sequence>GLLASLMSCVAPPVRPAPGSPLSDREYWFFFASLQPPWKAEASCQLRQVHGCLNPIILQLDQEENHGLVPNGPVCSDFLEAPWFQTFCHFAQYRCFTRQFYIKKPVPRSLALSTTKLLRPQQGRGLPVPPLTLPVPPTPTPVAPWLRPPHQPEQAWEQRLQKGVWQLIHMALDLERSQVGRKGSSLNSSTQPDSESKTGSPEEEVQEMASHGRDSLWLSQIYQQSGLSTCSPGLQLLEERNCQCQVITHTKSNPLQKRNARCALEAVTASSLSDVQLPVTENAERVELNRLRQDFNLTSFVLSSVSLLALKTDEAVMILCYAMLEGNCLSSVVTEAWKEMEERVLGFGDLVCDSLGRHHMDLCPDCAFCSLKREQCQNIHTLNRVHCETGSFSPYINPQISAQHQAASNKTSFPETSEYYGMEFFRGLRAEYWCSRIATHGCEDARVALWLKAEYAAFKGGDVPNQICDSDGIQHPSYCGFKSHQCLQQSLKNQRVFRRSCRRNKTYRMLSEKEGEEEVQLWHQRFLDLSRG</sequence>
<evidence type="ECO:0000256" key="6">
    <source>
        <dbReference type="ARBA" id="ARBA00023329"/>
    </source>
</evidence>
<dbReference type="AlphaFoldDB" id="A0A7K5FAD5"/>
<dbReference type="PANTHER" id="PTHR21362">
    <property type="entry name" value="ACROSIN-BINDING PROTEIN"/>
    <property type="match status" value="1"/>
</dbReference>
<dbReference type="InterPro" id="IPR009865">
    <property type="entry name" value="Proacrosin-bd"/>
</dbReference>
<feature type="non-terminal residue" evidence="12">
    <location>
        <position position="532"/>
    </location>
</feature>
<comment type="subcellular location">
    <subcellularLocation>
        <location evidence="1">Cytoplasmic vesicle</location>
        <location evidence="1">Secretory vesicle</location>
        <location evidence="1">Acrosome</location>
    </subcellularLocation>
</comment>
<dbReference type="SUPFAM" id="SSF100895">
    <property type="entry name" value="Kazal-type serine protease inhibitors"/>
    <property type="match status" value="1"/>
</dbReference>
<feature type="region of interest" description="Disordered" evidence="10">
    <location>
        <begin position="179"/>
        <end position="210"/>
    </location>
</feature>
<organism evidence="12 13">
    <name type="scientific">Probosciger aterrimus</name>
    <name type="common">Palm cockatoo</name>
    <dbReference type="NCBI Taxonomy" id="141839"/>
    <lineage>
        <taxon>Eukaryota</taxon>
        <taxon>Metazoa</taxon>
        <taxon>Chordata</taxon>
        <taxon>Craniata</taxon>
        <taxon>Vertebrata</taxon>
        <taxon>Euteleostomi</taxon>
        <taxon>Archelosauria</taxon>
        <taxon>Archosauria</taxon>
        <taxon>Dinosauria</taxon>
        <taxon>Saurischia</taxon>
        <taxon>Theropoda</taxon>
        <taxon>Coelurosauria</taxon>
        <taxon>Aves</taxon>
        <taxon>Neognathae</taxon>
        <taxon>Neoaves</taxon>
        <taxon>Telluraves</taxon>
        <taxon>Australaves</taxon>
        <taxon>Psittaciformes</taxon>
        <taxon>Cacatuidae</taxon>
        <taxon>Probosciger</taxon>
    </lineage>
</organism>
<proteinExistence type="predicted"/>
<dbReference type="GO" id="GO:0001669">
    <property type="term" value="C:acrosomal vesicle"/>
    <property type="evidence" value="ECO:0007669"/>
    <property type="project" value="UniProtKB-SubCell"/>
</dbReference>
<feature type="compositionally biased region" description="Polar residues" evidence="10">
    <location>
        <begin position="184"/>
        <end position="199"/>
    </location>
</feature>
<dbReference type="GO" id="GO:0005634">
    <property type="term" value="C:nucleus"/>
    <property type="evidence" value="ECO:0007669"/>
    <property type="project" value="TreeGrafter"/>
</dbReference>
<dbReference type="Pfam" id="PF07648">
    <property type="entry name" value="Kazal_2"/>
    <property type="match status" value="1"/>
</dbReference>
<name>A0A7K5FAD5_PROAR</name>
<evidence type="ECO:0000256" key="4">
    <source>
        <dbReference type="ARBA" id="ARBA00022729"/>
    </source>
</evidence>
<keyword evidence="6" id="KW-0968">Cytoplasmic vesicle</keyword>
<dbReference type="OrthoDB" id="9009946at2759"/>
<evidence type="ECO:0000256" key="10">
    <source>
        <dbReference type="SAM" id="MobiDB-lite"/>
    </source>
</evidence>
<keyword evidence="13" id="KW-1185">Reference proteome</keyword>
<evidence type="ECO:0000256" key="7">
    <source>
        <dbReference type="ARBA" id="ARBA00032734"/>
    </source>
</evidence>
<accession>A0A7K5FAD5</accession>
<keyword evidence="3" id="KW-0597">Phosphoprotein</keyword>
<evidence type="ECO:0000313" key="12">
    <source>
        <dbReference type="EMBL" id="NWS41559.1"/>
    </source>
</evidence>
<evidence type="ECO:0000256" key="5">
    <source>
        <dbReference type="ARBA" id="ARBA00023157"/>
    </source>
</evidence>
<dbReference type="EMBL" id="VYZH01000930">
    <property type="protein sequence ID" value="NWS41559.1"/>
    <property type="molecule type" value="Genomic_DNA"/>
</dbReference>
<reference evidence="12 13" key="1">
    <citation type="submission" date="2019-09" db="EMBL/GenBank/DDBJ databases">
        <title>Bird 10,000 Genomes (B10K) Project - Family phase.</title>
        <authorList>
            <person name="Zhang G."/>
        </authorList>
    </citation>
    <scope>NUCLEOTIDE SEQUENCE [LARGE SCALE GENOMIC DNA]</scope>
    <source>
        <strain evidence="12">B10K-DU-017-47</strain>
    </source>
</reference>
<dbReference type="Proteomes" id="UP000562415">
    <property type="component" value="Unassembled WGS sequence"/>
</dbReference>
<gene>
    <name evidence="12" type="primary">Acrbp_1</name>
    <name evidence="12" type="ORF">PROATE_R01485</name>
</gene>
<dbReference type="InterPro" id="IPR036058">
    <property type="entry name" value="Kazal_dom_sf"/>
</dbReference>
<comment type="caution">
    <text evidence="12">The sequence shown here is derived from an EMBL/GenBank/DDBJ whole genome shotgun (WGS) entry which is preliminary data.</text>
</comment>
<evidence type="ECO:0000259" key="11">
    <source>
        <dbReference type="Pfam" id="PF07648"/>
    </source>
</evidence>
<evidence type="ECO:0000256" key="8">
    <source>
        <dbReference type="ARBA" id="ARBA00033453"/>
    </source>
</evidence>
<dbReference type="Pfam" id="PF07222">
    <property type="entry name" value="PBP_sp32"/>
    <property type="match status" value="1"/>
</dbReference>
<evidence type="ECO:0000256" key="1">
    <source>
        <dbReference type="ARBA" id="ARBA00004218"/>
    </source>
</evidence>
<feature type="domain" description="Kazal-like" evidence="11">
    <location>
        <begin position="465"/>
        <end position="496"/>
    </location>
</feature>